<evidence type="ECO:0000313" key="4">
    <source>
        <dbReference type="Proteomes" id="UP001153555"/>
    </source>
</evidence>
<name>A0A9N7MK02_STRHE</name>
<reference evidence="3" key="1">
    <citation type="submission" date="2019-12" db="EMBL/GenBank/DDBJ databases">
        <authorList>
            <person name="Scholes J."/>
        </authorList>
    </citation>
    <scope>NUCLEOTIDE SEQUENCE</scope>
</reference>
<feature type="region of interest" description="Disordered" evidence="2">
    <location>
        <begin position="100"/>
        <end position="158"/>
    </location>
</feature>
<evidence type="ECO:0000256" key="1">
    <source>
        <dbReference type="SAM" id="Coils"/>
    </source>
</evidence>
<keyword evidence="1" id="KW-0175">Coiled coil</keyword>
<organism evidence="3 4">
    <name type="scientific">Striga hermonthica</name>
    <name type="common">Purple witchweed</name>
    <name type="synonym">Buchnera hermonthica</name>
    <dbReference type="NCBI Taxonomy" id="68872"/>
    <lineage>
        <taxon>Eukaryota</taxon>
        <taxon>Viridiplantae</taxon>
        <taxon>Streptophyta</taxon>
        <taxon>Embryophyta</taxon>
        <taxon>Tracheophyta</taxon>
        <taxon>Spermatophyta</taxon>
        <taxon>Magnoliopsida</taxon>
        <taxon>eudicotyledons</taxon>
        <taxon>Gunneridae</taxon>
        <taxon>Pentapetalae</taxon>
        <taxon>asterids</taxon>
        <taxon>lamiids</taxon>
        <taxon>Lamiales</taxon>
        <taxon>Orobanchaceae</taxon>
        <taxon>Buchnereae</taxon>
        <taxon>Striga</taxon>
    </lineage>
</organism>
<sequence>SAIKFGKSRDLRLNNVMRRDLVRALVKRTAGQKNSGKKSTEVGSSATSAAIPESPRSLQEVATNEVPPVVNAVAINQAEPEPNVAGTEVALVELSHTAVQEEVPEKLPSSPKSGESAQLERRKKRRLVKTADVGASSGAEKRSKKKHDPGHKSVEKRVDESPLFEKSFLSIDDERAAKVKVPEGVVEEWFTTFQSVKFPHMSSRIDMPENAKNAARVPLMVWDPRSEVGVSSLSSVDKLNYAKACLGRALVSLVAAGDDHSRIAAQLDGKRDTIAARDVMIASLREESAKAEADLKGKISEQVTQLELAQAEISALSEEKRAFEAEVADLKARLALAEQHSKALEAKVEETEKALSDKKAGHETTRKECTEVRELVGRQRDVHQAEMAKLEREKSAYGEFMYENGFQAGKDSVAVELKSGDDAEAEAVDAGEDDEVGGPDLEIEMNTCLNLRWVIERYDA</sequence>
<dbReference type="AlphaFoldDB" id="A0A9N7MK02"/>
<evidence type="ECO:0000256" key="2">
    <source>
        <dbReference type="SAM" id="MobiDB-lite"/>
    </source>
</evidence>
<evidence type="ECO:0000313" key="3">
    <source>
        <dbReference type="EMBL" id="CAA0808772.1"/>
    </source>
</evidence>
<keyword evidence="4" id="KW-1185">Reference proteome</keyword>
<gene>
    <name evidence="3" type="ORF">SHERM_10998</name>
</gene>
<feature type="region of interest" description="Disordered" evidence="2">
    <location>
        <begin position="27"/>
        <end position="61"/>
    </location>
</feature>
<feature type="non-terminal residue" evidence="3">
    <location>
        <position position="460"/>
    </location>
</feature>
<dbReference type="Proteomes" id="UP001153555">
    <property type="component" value="Unassembled WGS sequence"/>
</dbReference>
<proteinExistence type="predicted"/>
<dbReference type="EMBL" id="CACSLK010003174">
    <property type="protein sequence ID" value="CAA0808772.1"/>
    <property type="molecule type" value="Genomic_DNA"/>
</dbReference>
<comment type="caution">
    <text evidence="3">The sequence shown here is derived from an EMBL/GenBank/DDBJ whole genome shotgun (WGS) entry which is preliminary data.</text>
</comment>
<feature type="non-terminal residue" evidence="3">
    <location>
        <position position="1"/>
    </location>
</feature>
<accession>A0A9N7MK02</accession>
<feature type="coiled-coil region" evidence="1">
    <location>
        <begin position="281"/>
        <end position="393"/>
    </location>
</feature>
<dbReference type="Gene3D" id="1.10.287.1490">
    <property type="match status" value="1"/>
</dbReference>
<protein>
    <submittedName>
        <fullName evidence="3">Uncharacterized protein</fullName>
    </submittedName>
</protein>